<evidence type="ECO:0000256" key="1">
    <source>
        <dbReference type="SAM" id="MobiDB-lite"/>
    </source>
</evidence>
<evidence type="ECO:0000259" key="2">
    <source>
        <dbReference type="Pfam" id="PF01590"/>
    </source>
</evidence>
<feature type="region of interest" description="Disordered" evidence="1">
    <location>
        <begin position="1143"/>
        <end position="1194"/>
    </location>
</feature>
<feature type="region of interest" description="Disordered" evidence="1">
    <location>
        <begin position="1071"/>
        <end position="1123"/>
    </location>
</feature>
<feature type="compositionally biased region" description="Polar residues" evidence="1">
    <location>
        <begin position="559"/>
        <end position="580"/>
    </location>
</feature>
<evidence type="ECO:0000313" key="3">
    <source>
        <dbReference type="EMBL" id="KAF4628290.1"/>
    </source>
</evidence>
<feature type="compositionally biased region" description="Polar residues" evidence="1">
    <location>
        <begin position="590"/>
        <end position="609"/>
    </location>
</feature>
<gene>
    <name evidence="3" type="ORF">G7Y89_g9864</name>
</gene>
<proteinExistence type="predicted"/>
<protein>
    <recommendedName>
        <fullName evidence="2">GAF domain-containing protein</fullName>
    </recommendedName>
</protein>
<feature type="region of interest" description="Disordered" evidence="1">
    <location>
        <begin position="559"/>
        <end position="609"/>
    </location>
</feature>
<comment type="caution">
    <text evidence="3">The sequence shown here is derived from an EMBL/GenBank/DDBJ whole genome shotgun (WGS) entry which is preliminary data.</text>
</comment>
<dbReference type="PANTHER" id="PTHR43102">
    <property type="entry name" value="SLR1143 PROTEIN"/>
    <property type="match status" value="1"/>
</dbReference>
<dbReference type="InterPro" id="IPR003018">
    <property type="entry name" value="GAF"/>
</dbReference>
<organism evidence="3 4">
    <name type="scientific">Cudoniella acicularis</name>
    <dbReference type="NCBI Taxonomy" id="354080"/>
    <lineage>
        <taxon>Eukaryota</taxon>
        <taxon>Fungi</taxon>
        <taxon>Dikarya</taxon>
        <taxon>Ascomycota</taxon>
        <taxon>Pezizomycotina</taxon>
        <taxon>Leotiomycetes</taxon>
        <taxon>Helotiales</taxon>
        <taxon>Tricladiaceae</taxon>
        <taxon>Cudoniella</taxon>
    </lineage>
</organism>
<dbReference type="Proteomes" id="UP000566819">
    <property type="component" value="Unassembled WGS sequence"/>
</dbReference>
<keyword evidence="4" id="KW-1185">Reference proteome</keyword>
<reference evidence="3 4" key="1">
    <citation type="submission" date="2020-03" db="EMBL/GenBank/DDBJ databases">
        <title>Draft Genome Sequence of Cudoniella acicularis.</title>
        <authorList>
            <person name="Buettner E."/>
            <person name="Kellner H."/>
        </authorList>
    </citation>
    <scope>NUCLEOTIDE SEQUENCE [LARGE SCALE GENOMIC DNA]</scope>
    <source>
        <strain evidence="3 4">DSM 108380</strain>
    </source>
</reference>
<feature type="compositionally biased region" description="Polar residues" evidence="1">
    <location>
        <begin position="493"/>
        <end position="506"/>
    </location>
</feature>
<dbReference type="SUPFAM" id="SSF55781">
    <property type="entry name" value="GAF domain-like"/>
    <property type="match status" value="1"/>
</dbReference>
<accession>A0A8H4W1H4</accession>
<dbReference type="AlphaFoldDB" id="A0A8H4W1H4"/>
<evidence type="ECO:0000313" key="4">
    <source>
        <dbReference type="Proteomes" id="UP000566819"/>
    </source>
</evidence>
<feature type="domain" description="GAF" evidence="2">
    <location>
        <begin position="395"/>
        <end position="473"/>
    </location>
</feature>
<dbReference type="Gene3D" id="3.30.450.40">
    <property type="match status" value="1"/>
</dbReference>
<feature type="region of interest" description="Disordered" evidence="1">
    <location>
        <begin position="699"/>
        <end position="721"/>
    </location>
</feature>
<feature type="compositionally biased region" description="Polar residues" evidence="1">
    <location>
        <begin position="1071"/>
        <end position="1096"/>
    </location>
</feature>
<feature type="compositionally biased region" description="Basic and acidic residues" evidence="1">
    <location>
        <begin position="96"/>
        <end position="105"/>
    </location>
</feature>
<feature type="compositionally biased region" description="Polar residues" evidence="1">
    <location>
        <begin position="29"/>
        <end position="45"/>
    </location>
</feature>
<feature type="compositionally biased region" description="Polar residues" evidence="1">
    <location>
        <begin position="811"/>
        <end position="833"/>
    </location>
</feature>
<sequence length="1226" mass="137027">MASFVLPPMAPYIVSTPNQPAKSAKTHHSNNTTESLRLKNTTSAGEHSDKNSEKKPGGLSLMNRLFNKVGSTKSSEQDEQHHNQVEDSLELETTSDDPKKNKTVPRMENDHLNLLQDLKEVFQDFPDPMSRRPMRMPNNLQDLSDSNRNSLFLSQIAGFDSYPKHTTNIAKGEVQPTHKGHSRSKAVLNAPILTADSMARDSYYDNLSPFEAQSDTTITACPSPVICQDSKSGSPSEIAAKVPEEGQGITSHTNVQTFPDRHIDSVDEQFNRLPRVSVENKNNDDGWKFYLSCYEKGHFNVNSPPLPPNMKLDFAFLEAVFPQNEAERLAKSKEFDNTWPEWINKDPVGLFFAAMHRFKTHCAALSVFDNEREVFKAEYGYNMNYFDRNISLSAHALYNTDDVLVIKDTRADWRFRGNPLVTGPPGVRFLAAAPILTPDGYAIGVFSVFSLEPREKFTKEDRHELSNFSQQIMKDLTLLAQSVNEPALRLLEPNSTPPSESDSKASGDSIPQPESSIKDLAGNKSNYDLFPPPLRFYESKTPQINNSEVFKAQSKLATLSNRSDGSEGRNGSDNPNNTPPSADLEGGLLGTTQLAGESQGNGPESLNSNQNANLWAETLPHRPYSSFTELTSIREVPRNSYIDGDNMSTLHDYTIDPDNQSVFTNITTVRGRRSTLRDGSDTISGFWRMKDGDFYEKLDEEDENSRSHLTHTPFADPRSNDTIFPAPVQGKNPVASQYEPSVDRGSISTFNSELDRPAPYFHEETQAILEGVMRSLSNKSLGAMVSAALRDDSDSLISLDDNASSPVQRPVSPTNRQLLSTPENNTVPPSSNSEIFQTQDLLSTESIVEDALLQQESWRMSSCVPFLPPQVPLLGTPPQSARSSIVSAAGLSERPTDYIEASAECKRQALKLEYDLIYACKLTAPIDLSESELIAGGALKIEVVAEYGLPDFLFLDPKIHLDCLRTRGAQDWVQKRPIMNTWEYKTGIFGAIQTEIGVRTRRSNGFVIGAFRKPFTVEKRQRQSETTELSQFDQAIQALKEILIKKDEVQFANLRQAQEVARAGMQKDLQAMQSKSAATRIDSQPRLQQDINSQRRPGNFDSARFPHPRPQANSNLRRLPAGMENPRIQTYRGLQARPSLPVLQTHPESSNVPARFQPPPALQQRANPQYNPQYNPEPPARTRLPMPTRSRTDPVLQQPLNEYHGYEAAQAGRQQNYRSLRGRPPF</sequence>
<feature type="compositionally biased region" description="Basic and acidic residues" evidence="1">
    <location>
        <begin position="46"/>
        <end position="56"/>
    </location>
</feature>
<dbReference type="PANTHER" id="PTHR43102:SF2">
    <property type="entry name" value="GAF DOMAIN-CONTAINING PROTEIN"/>
    <property type="match status" value="1"/>
</dbReference>
<feature type="region of interest" description="Disordered" evidence="1">
    <location>
        <begin position="490"/>
        <end position="524"/>
    </location>
</feature>
<feature type="region of interest" description="Disordered" evidence="1">
    <location>
        <begin position="1206"/>
        <end position="1226"/>
    </location>
</feature>
<name>A0A8H4W1H4_9HELO</name>
<dbReference type="OrthoDB" id="303614at2759"/>
<dbReference type="EMBL" id="JAAMPI010000833">
    <property type="protein sequence ID" value="KAF4628290.1"/>
    <property type="molecule type" value="Genomic_DNA"/>
</dbReference>
<dbReference type="InterPro" id="IPR029016">
    <property type="entry name" value="GAF-like_dom_sf"/>
</dbReference>
<feature type="region of interest" description="Disordered" evidence="1">
    <location>
        <begin position="1"/>
        <end position="105"/>
    </location>
</feature>
<feature type="compositionally biased region" description="Basic and acidic residues" evidence="1">
    <location>
        <begin position="75"/>
        <end position="85"/>
    </location>
</feature>
<feature type="region of interest" description="Disordered" evidence="1">
    <location>
        <begin position="799"/>
        <end position="833"/>
    </location>
</feature>
<dbReference type="Pfam" id="PF01590">
    <property type="entry name" value="GAF"/>
    <property type="match status" value="1"/>
</dbReference>